<protein>
    <submittedName>
        <fullName evidence="1">Uncharacterized protein</fullName>
    </submittedName>
</protein>
<dbReference type="Proteomes" id="UP001629274">
    <property type="component" value="Unassembled WGS sequence"/>
</dbReference>
<dbReference type="RefSeq" id="WP_408511387.1">
    <property type="nucleotide sequence ID" value="NZ_JAQQDR010000002.1"/>
</dbReference>
<accession>A0ABW9BC19</accession>
<sequence>MRNDSKGDRQVKAARPAIELSRRVRQVMSAPPAGTFPLDVSISSLISFAATDAAHCGRETQQVFRAAEFDHNRIRRMISMLWSGRMKLNDAPYRSRASGSSYEA</sequence>
<proteinExistence type="predicted"/>
<comment type="caution">
    <text evidence="1">The sequence shown here is derived from an EMBL/GenBank/DDBJ whole genome shotgun (WGS) entry which is preliminary data.</text>
</comment>
<gene>
    <name evidence="1" type="ORF">PQR03_05035</name>
</gene>
<keyword evidence="2" id="KW-1185">Reference proteome</keyword>
<evidence type="ECO:0000313" key="2">
    <source>
        <dbReference type="Proteomes" id="UP001629274"/>
    </source>
</evidence>
<organism evidence="1 2">
    <name type="scientific">Paraburkholderia phytofirmans</name>
    <dbReference type="NCBI Taxonomy" id="261302"/>
    <lineage>
        <taxon>Bacteria</taxon>
        <taxon>Pseudomonadati</taxon>
        <taxon>Pseudomonadota</taxon>
        <taxon>Betaproteobacteria</taxon>
        <taxon>Burkholderiales</taxon>
        <taxon>Burkholderiaceae</taxon>
        <taxon>Paraburkholderia</taxon>
    </lineage>
</organism>
<reference evidence="1 2" key="1">
    <citation type="journal article" date="2024" name="Chem. Sci.">
        <title>Discovery of megapolipeptins by genome mining of a Burkholderiales bacteria collection.</title>
        <authorList>
            <person name="Paulo B.S."/>
            <person name="Recchia M.J.J."/>
            <person name="Lee S."/>
            <person name="Fergusson C.H."/>
            <person name="Romanowski S.B."/>
            <person name="Hernandez A."/>
            <person name="Krull N."/>
            <person name="Liu D.Y."/>
            <person name="Cavanagh H."/>
            <person name="Bos A."/>
            <person name="Gray C.A."/>
            <person name="Murphy B.T."/>
            <person name="Linington R.G."/>
            <person name="Eustaquio A.S."/>
        </authorList>
    </citation>
    <scope>NUCLEOTIDE SEQUENCE [LARGE SCALE GENOMIC DNA]</scope>
    <source>
        <strain evidence="1 2">RL17-351-BIE-A</strain>
    </source>
</reference>
<evidence type="ECO:0000313" key="1">
    <source>
        <dbReference type="EMBL" id="MFM0237487.1"/>
    </source>
</evidence>
<name>A0ABW9BC19_9BURK</name>
<dbReference type="EMBL" id="JAQQDR010000002">
    <property type="protein sequence ID" value="MFM0237487.1"/>
    <property type="molecule type" value="Genomic_DNA"/>
</dbReference>